<feature type="region of interest" description="Disordered" evidence="1">
    <location>
        <begin position="203"/>
        <end position="261"/>
    </location>
</feature>
<feature type="compositionally biased region" description="Basic and acidic residues" evidence="1">
    <location>
        <begin position="927"/>
        <end position="949"/>
    </location>
</feature>
<feature type="compositionally biased region" description="Low complexity" evidence="1">
    <location>
        <begin position="653"/>
        <end position="668"/>
    </location>
</feature>
<feature type="compositionally biased region" description="Low complexity" evidence="1">
    <location>
        <begin position="1243"/>
        <end position="1255"/>
    </location>
</feature>
<feature type="compositionally biased region" description="Basic and acidic residues" evidence="1">
    <location>
        <begin position="203"/>
        <end position="224"/>
    </location>
</feature>
<feature type="compositionally biased region" description="Low complexity" evidence="1">
    <location>
        <begin position="1055"/>
        <end position="1094"/>
    </location>
</feature>
<feature type="region of interest" description="Disordered" evidence="1">
    <location>
        <begin position="981"/>
        <end position="1096"/>
    </location>
</feature>
<feature type="compositionally biased region" description="Polar residues" evidence="1">
    <location>
        <begin position="151"/>
        <end position="169"/>
    </location>
</feature>
<feature type="region of interest" description="Disordered" evidence="1">
    <location>
        <begin position="1132"/>
        <end position="1163"/>
    </location>
</feature>
<feature type="region of interest" description="Disordered" evidence="1">
    <location>
        <begin position="149"/>
        <end position="176"/>
    </location>
</feature>
<feature type="compositionally biased region" description="Low complexity" evidence="1">
    <location>
        <begin position="1213"/>
        <end position="1227"/>
    </location>
</feature>
<gene>
    <name evidence="2" type="ORF">CGI_10006614</name>
</gene>
<feature type="compositionally biased region" description="Polar residues" evidence="1">
    <location>
        <begin position="599"/>
        <end position="610"/>
    </location>
</feature>
<sequence>MDNDAENVEENEKYSFLLASAIRNEDPEQFFSIYDSILPKNLPDIQVELIKNRAREIADFPEDEFSSLVLRARNFSLANNRNKMSYDVTATGMYKTEDKPSSEDNDDDLDGVQLRPHGGCCPMTYQSSPFSRHQESCIIDMEQVDKRTDNDSGICNSSKATTSIGSYSDQDSEGDDRGCFDYYPSSTVKITTPTTTYHLDYDEAHEVDSDRNDIESPRSGKGSDSEPTFQGVQMKTYSRRTVPNHDDDFETDDDSDNDSRILHQRLYGRERRKRNINYYTPMTHERYEEYDNTSTSTFSFEKSQMALKDRSGSSLRDVDEPINFPMYSRHSNYRGSTSSDRVRIEKNSYRRDGYGNDPPFGQGLDQLNKVGSSIGELISSTKHTVDGMPEGRPISQSLDLAAEDGKKKKKKKRGSKAFLPDVVSALRIASGDRKEARGFRMKLKTCQTSEEEMDIDDKSDIHKVLKTGSLIADDLEDKSKRRADYSDTDENGNPRLECAPLLAGHYKHMREPPIKSSNPLNDPMRFRQTSYGTNTRDLEESTSNQEGAKKPRKKQKKDKTVETVRRAEEIENYQGRKEIDEILSFIENDCTGRKPRKVPNNNTVDISSSKATDKNNKKNKERKPKVTPVDLKPTEKKDSQSENKDFTEESPENSETSNSNSEMGNSTEKISTEEIVTTDCQKNIKEQNHIIAEKCVDKDSKMEEEMMNGDVISCEEEDAIGSSIRKPMEPKVGKELINHQVERKSLDIIDNTDEVIKDPKIDTSLNNVKHNNMKNSKRKQTSTVSDNNKKDIDKTYLVKEPENLTDEEKMEVKSNIVVDSDEMEKEGDYYIFTDLDLPKPVEEEFQVVGKKKKKGGPVTAKETQSKEASAAQRVPIREERRRPQRSITPPPSSIVTSLSMEAERNKMRDLSPSSFPALGAGRQGRQSFRDGRRSSTGDVPKEILIKPQDDSDLESVKSLPASAQAVSPRLQISYAKMAASPKPNCSVSTFHSDDPEDQSNVSVDLKSAVWKGSHTERRHSIGSSPDGKDNEAPSIRQKFGSQELVKLEKEENLFSSSQLPSSPEKSPSGIEASRSNSFQSSSVDNSAAVDSVSNTVLNTSVTKASDSEFNEPLESYSINITAHVMAKTNGANNQVSSKSHVTKSSSCEPSKPSKLQVSSKQKGIAKRQARSVVFLDRSEKDHKNLDIQFGFDPQLDHEELKVSVSNSVSSSSLQSSVLSQTKSSESVCGDNSKEFPPIPVIHSKSVSNNSSSTNTKDFKHSPRNSKSASFPLEGKNGVKPMSTLIFSSDSKNPSGQMFSFMSEDTCAPAVSDSSVISTPTASSVEGCVTVIYGEECGAVQGAESKPPSGGQLKYRRETGDILGCFNRIEVTNYLIRGMEIIQLNEKCERDYMVASSIFIKNCFSTV</sequence>
<feature type="compositionally biased region" description="Acidic residues" evidence="1">
    <location>
        <begin position="247"/>
        <end position="256"/>
    </location>
</feature>
<protein>
    <submittedName>
        <fullName evidence="2">Uncharacterized protein</fullName>
    </submittedName>
</protein>
<evidence type="ECO:0000313" key="2">
    <source>
        <dbReference type="EMBL" id="EKC23952.1"/>
    </source>
</evidence>
<feature type="region of interest" description="Disordered" evidence="1">
    <location>
        <begin position="591"/>
        <end position="673"/>
    </location>
</feature>
<organism evidence="2">
    <name type="scientific">Magallana gigas</name>
    <name type="common">Pacific oyster</name>
    <name type="synonym">Crassostrea gigas</name>
    <dbReference type="NCBI Taxonomy" id="29159"/>
    <lineage>
        <taxon>Eukaryota</taxon>
        <taxon>Metazoa</taxon>
        <taxon>Spiralia</taxon>
        <taxon>Lophotrochozoa</taxon>
        <taxon>Mollusca</taxon>
        <taxon>Bivalvia</taxon>
        <taxon>Autobranchia</taxon>
        <taxon>Pteriomorphia</taxon>
        <taxon>Ostreida</taxon>
        <taxon>Ostreoidea</taxon>
        <taxon>Ostreidae</taxon>
        <taxon>Magallana</taxon>
    </lineage>
</organism>
<feature type="region of interest" description="Disordered" evidence="1">
    <location>
        <begin position="509"/>
        <end position="563"/>
    </location>
</feature>
<feature type="compositionally biased region" description="Polar residues" evidence="1">
    <location>
        <begin position="527"/>
        <end position="546"/>
    </location>
</feature>
<reference evidence="2" key="1">
    <citation type="journal article" date="2012" name="Nature">
        <title>The oyster genome reveals stress adaptation and complexity of shell formation.</title>
        <authorList>
            <person name="Zhang G."/>
            <person name="Fang X."/>
            <person name="Guo X."/>
            <person name="Li L."/>
            <person name="Luo R."/>
            <person name="Xu F."/>
            <person name="Yang P."/>
            <person name="Zhang L."/>
            <person name="Wang X."/>
            <person name="Qi H."/>
            <person name="Xiong Z."/>
            <person name="Que H."/>
            <person name="Xie Y."/>
            <person name="Holland P.W."/>
            <person name="Paps J."/>
            <person name="Zhu Y."/>
            <person name="Wu F."/>
            <person name="Chen Y."/>
            <person name="Wang J."/>
            <person name="Peng C."/>
            <person name="Meng J."/>
            <person name="Yang L."/>
            <person name="Liu J."/>
            <person name="Wen B."/>
            <person name="Zhang N."/>
            <person name="Huang Z."/>
            <person name="Zhu Q."/>
            <person name="Feng Y."/>
            <person name="Mount A."/>
            <person name="Hedgecock D."/>
            <person name="Xu Z."/>
            <person name="Liu Y."/>
            <person name="Domazet-Loso T."/>
            <person name="Du Y."/>
            <person name="Sun X."/>
            <person name="Zhang S."/>
            <person name="Liu B."/>
            <person name="Cheng P."/>
            <person name="Jiang X."/>
            <person name="Li J."/>
            <person name="Fan D."/>
            <person name="Wang W."/>
            <person name="Fu W."/>
            <person name="Wang T."/>
            <person name="Wang B."/>
            <person name="Zhang J."/>
            <person name="Peng Z."/>
            <person name="Li Y."/>
            <person name="Li N."/>
            <person name="Wang J."/>
            <person name="Chen M."/>
            <person name="He Y."/>
            <person name="Tan F."/>
            <person name="Song X."/>
            <person name="Zheng Q."/>
            <person name="Huang R."/>
            <person name="Yang H."/>
            <person name="Du X."/>
            <person name="Chen L."/>
            <person name="Yang M."/>
            <person name="Gaffney P.M."/>
            <person name="Wang S."/>
            <person name="Luo L."/>
            <person name="She Z."/>
            <person name="Ming Y."/>
            <person name="Huang W."/>
            <person name="Zhang S."/>
            <person name="Huang B."/>
            <person name="Zhang Y."/>
            <person name="Qu T."/>
            <person name="Ni P."/>
            <person name="Miao G."/>
            <person name="Wang J."/>
            <person name="Wang Q."/>
            <person name="Steinberg C.E."/>
            <person name="Wang H."/>
            <person name="Li N."/>
            <person name="Qian L."/>
            <person name="Zhang G."/>
            <person name="Li Y."/>
            <person name="Yang H."/>
            <person name="Liu X."/>
            <person name="Wang J."/>
            <person name="Yin Y."/>
            <person name="Wang J."/>
        </authorList>
    </citation>
    <scope>NUCLEOTIDE SEQUENCE [LARGE SCALE GENOMIC DNA]</scope>
    <source>
        <strain evidence="2">05x7-T-G4-1.051#20</strain>
    </source>
</reference>
<feature type="compositionally biased region" description="Polar residues" evidence="1">
    <location>
        <begin position="225"/>
        <end position="241"/>
    </location>
</feature>
<accession>K1PIZ3</accession>
<feature type="compositionally biased region" description="Basic and acidic residues" evidence="1">
    <location>
        <begin position="632"/>
        <end position="647"/>
    </location>
</feature>
<name>K1PIZ3_MAGGI</name>
<dbReference type="HOGENOM" id="CLU_253993_0_0_1"/>
<dbReference type="InParanoid" id="K1PIZ3"/>
<proteinExistence type="predicted"/>
<evidence type="ECO:0000256" key="1">
    <source>
        <dbReference type="SAM" id="MobiDB-lite"/>
    </source>
</evidence>
<feature type="region of interest" description="Disordered" evidence="1">
    <location>
        <begin position="848"/>
        <end position="968"/>
    </location>
</feature>
<feature type="compositionally biased region" description="Low complexity" evidence="1">
    <location>
        <begin position="1135"/>
        <end position="1154"/>
    </location>
</feature>
<feature type="region of interest" description="Disordered" evidence="1">
    <location>
        <begin position="1213"/>
        <end position="1276"/>
    </location>
</feature>
<dbReference type="EMBL" id="JH817353">
    <property type="protein sequence ID" value="EKC23952.1"/>
    <property type="molecule type" value="Genomic_DNA"/>
</dbReference>